<dbReference type="RefSeq" id="WP_176336231.1">
    <property type="nucleotide sequence ID" value="NZ_BAAAEF010000032.1"/>
</dbReference>
<protein>
    <submittedName>
        <fullName evidence="1">Uncharacterized protein</fullName>
    </submittedName>
</protein>
<reference evidence="1 2" key="1">
    <citation type="submission" date="2020-06" db="EMBL/GenBank/DDBJ databases">
        <authorList>
            <person name="Voronona O.L."/>
            <person name="Aksenova E.I."/>
            <person name="Kunda M.S."/>
            <person name="Semenov A.N."/>
            <person name="Ryzhova N."/>
        </authorList>
    </citation>
    <scope>NUCLEOTIDE SEQUENCE [LARGE SCALE GENOMIC DNA]</scope>
    <source>
        <strain evidence="1 2">MPKMM3633</strain>
    </source>
</reference>
<dbReference type="AlphaFoldDB" id="A0A859D4J9"/>
<organism evidence="1 2">
    <name type="scientific">Marinomonas primoryensis</name>
    <dbReference type="NCBI Taxonomy" id="178399"/>
    <lineage>
        <taxon>Bacteria</taxon>
        <taxon>Pseudomonadati</taxon>
        <taxon>Pseudomonadota</taxon>
        <taxon>Gammaproteobacteria</taxon>
        <taxon>Oceanospirillales</taxon>
        <taxon>Oceanospirillaceae</taxon>
        <taxon>Marinomonas</taxon>
    </lineage>
</organism>
<sequence>MDIRSTEVSKGFVYLHFKEKGYGLFINQMEAFGSLLLKSGSRVEYDKATTSIQYERDSREQRVHLIQLTFMQSNTEKCPDGSCLESVIASNSMPFCTQTLPLNVGEQWPNLLKLPLWDVSGVSDFAFHASQSCNDNGSVINVPFTVPRASEYKQSKVQVDDFADTRSDNPTPDQLCDIALSNIDGIHPKVKQFLLRNSAMGRESLPLTRNEVLDYLTLFPIILVQDDGKLYCVAGIQSYLYAVSILDKKQTVPVRWYKGKMGKALHRLNMMESLGLPIIFSTKKYLLQQTFDTLRPSFDPLYKQSFLASCSSKQFATLFGLDTRTIQEGGR</sequence>
<name>A0A859D4J9_9GAMM</name>
<evidence type="ECO:0000313" key="2">
    <source>
        <dbReference type="Proteomes" id="UP000509371"/>
    </source>
</evidence>
<accession>A0A859D4J9</accession>
<dbReference type="Proteomes" id="UP000509371">
    <property type="component" value="Chromosome"/>
</dbReference>
<dbReference type="KEGG" id="mpri:MP3633_3164"/>
<evidence type="ECO:0000313" key="1">
    <source>
        <dbReference type="EMBL" id="QKK81891.1"/>
    </source>
</evidence>
<gene>
    <name evidence="1" type="ORF">MP3633_3164</name>
</gene>
<dbReference type="EMBL" id="CP054301">
    <property type="protein sequence ID" value="QKK81891.1"/>
    <property type="molecule type" value="Genomic_DNA"/>
</dbReference>
<proteinExistence type="predicted"/>